<evidence type="ECO:0000256" key="5">
    <source>
        <dbReference type="ARBA" id="ARBA00022786"/>
    </source>
</evidence>
<dbReference type="EC" id="3.4.19.12" evidence="3"/>
<evidence type="ECO:0000256" key="7">
    <source>
        <dbReference type="ARBA" id="ARBA00022807"/>
    </source>
</evidence>
<keyword evidence="5" id="KW-0833">Ubl conjugation pathway</keyword>
<dbReference type="SUPFAM" id="SSF81660">
    <property type="entry name" value="Metal cation-transporting ATPase, ATP-binding domain N"/>
    <property type="match status" value="1"/>
</dbReference>
<comment type="caution">
    <text evidence="9">The sequence shown here is derived from an EMBL/GenBank/DDBJ whole genome shotgun (WGS) entry which is preliminary data.</text>
</comment>
<dbReference type="InterPro" id="IPR001394">
    <property type="entry name" value="Peptidase_C19_UCH"/>
</dbReference>
<evidence type="ECO:0000256" key="1">
    <source>
        <dbReference type="ARBA" id="ARBA00000707"/>
    </source>
</evidence>
<dbReference type="SUPFAM" id="SSF54001">
    <property type="entry name" value="Cysteine proteinases"/>
    <property type="match status" value="1"/>
</dbReference>
<accession>A0A5N5FEF3</accession>
<dbReference type="GO" id="GO:0016579">
    <property type="term" value="P:protein deubiquitination"/>
    <property type="evidence" value="ECO:0007669"/>
    <property type="project" value="InterPro"/>
</dbReference>
<sequence>MVSSFSNPGFPLVHTHPTRLLAMDERLSAAIDSFEVSMRVAACEAMDSVRDAIHKAMNPVLAEIHSESIEVGHQKPQNGDGNPLRIPSTIHNHSIQPLLSSSPTLRALANSAIKPHSNNSAASTVLLSESKTMTSTPQLCHKHSFFDVTKTGPEVVLNSSFISANSEAKFLSSLTDNYPLNLAGSYINNSIMNTLSRAVIEYRCESCPRVQVIPDQCWFSYLEQLILKHGFAASAIWIKQMVNEISYEEKTNVSHVEIKIIESKSLDEKSSPVDIMMFWLAKSVVGINQTPHSVGLDDIELDAQGDLSGDPSRKVPIEENLVKVHINSDYDFGLFYLGNTCYMNSTIQFLHSVPELKSVLIKYSHFERNDEGDQASHRLTIATCALISELDKGSSESPDSVKALFGIELVSMVHYIESGEKGSNLSKLVLRLEKIQPSKVEVKKAELLGIGWTFEFGKKIMPKKGTMTTSQMAVAKLVAMCRRPIILPKFRVDGITYNPLDGVILNWPTDQMDASLQMIARVAAVCKNASITQAKQKYDALGMPTQAAPKYQPGFCSPSFGALPWSDNRSRKAYDEFTTKKVQDFKF</sequence>
<proteinExistence type="inferred from homology"/>
<keyword evidence="10" id="KW-1185">Reference proteome</keyword>
<dbReference type="GO" id="GO:0043161">
    <property type="term" value="P:proteasome-mediated ubiquitin-dependent protein catabolic process"/>
    <property type="evidence" value="ECO:0007669"/>
    <property type="project" value="InterPro"/>
</dbReference>
<dbReference type="Gene3D" id="3.40.1110.10">
    <property type="entry name" value="Calcium-transporting ATPase, cytoplasmic domain N"/>
    <property type="match status" value="1"/>
</dbReference>
<evidence type="ECO:0000256" key="3">
    <source>
        <dbReference type="ARBA" id="ARBA00012759"/>
    </source>
</evidence>
<reference evidence="9 10" key="1">
    <citation type="submission" date="2019-09" db="EMBL/GenBank/DDBJ databases">
        <authorList>
            <person name="Ou C."/>
        </authorList>
    </citation>
    <scope>NUCLEOTIDE SEQUENCE [LARGE SCALE GENOMIC DNA]</scope>
    <source>
        <strain evidence="9">S2</strain>
        <tissue evidence="9">Leaf</tissue>
    </source>
</reference>
<evidence type="ECO:0000313" key="10">
    <source>
        <dbReference type="Proteomes" id="UP000327157"/>
    </source>
</evidence>
<dbReference type="Pfam" id="PF00443">
    <property type="entry name" value="UCH"/>
    <property type="match status" value="1"/>
</dbReference>
<keyword evidence="7" id="KW-0788">Thiol protease</keyword>
<name>A0A5N5FEF3_9ROSA</name>
<organism evidence="9 10">
    <name type="scientific">Pyrus ussuriensis x Pyrus communis</name>
    <dbReference type="NCBI Taxonomy" id="2448454"/>
    <lineage>
        <taxon>Eukaryota</taxon>
        <taxon>Viridiplantae</taxon>
        <taxon>Streptophyta</taxon>
        <taxon>Embryophyta</taxon>
        <taxon>Tracheophyta</taxon>
        <taxon>Spermatophyta</taxon>
        <taxon>Magnoliopsida</taxon>
        <taxon>eudicotyledons</taxon>
        <taxon>Gunneridae</taxon>
        <taxon>Pentapetalae</taxon>
        <taxon>rosids</taxon>
        <taxon>fabids</taxon>
        <taxon>Rosales</taxon>
        <taxon>Rosaceae</taxon>
        <taxon>Amygdaloideae</taxon>
        <taxon>Maleae</taxon>
        <taxon>Pyrus</taxon>
    </lineage>
</organism>
<dbReference type="InterPro" id="IPR023299">
    <property type="entry name" value="ATPase_P-typ_cyto_dom_N"/>
</dbReference>
<dbReference type="GO" id="GO:0000166">
    <property type="term" value="F:nucleotide binding"/>
    <property type="evidence" value="ECO:0007669"/>
    <property type="project" value="InterPro"/>
</dbReference>
<dbReference type="GO" id="GO:0004843">
    <property type="term" value="F:cysteine-type deubiquitinase activity"/>
    <property type="evidence" value="ECO:0007669"/>
    <property type="project" value="UniProtKB-EC"/>
</dbReference>
<keyword evidence="6" id="KW-0378">Hydrolase</keyword>
<gene>
    <name evidence="9" type="ORF">D8674_010502</name>
</gene>
<reference evidence="9 10" key="3">
    <citation type="submission" date="2019-11" db="EMBL/GenBank/DDBJ databases">
        <title>A de novo genome assembly of a pear dwarfing rootstock.</title>
        <authorList>
            <person name="Wang F."/>
            <person name="Wang J."/>
            <person name="Li S."/>
            <person name="Zhang Y."/>
            <person name="Fang M."/>
            <person name="Ma L."/>
            <person name="Zhao Y."/>
            <person name="Jiang S."/>
        </authorList>
    </citation>
    <scope>NUCLEOTIDE SEQUENCE [LARGE SCALE GENOMIC DNA]</scope>
    <source>
        <strain evidence="9">S2</strain>
        <tissue evidence="9">Leaf</tissue>
    </source>
</reference>
<dbReference type="GO" id="GO:0061136">
    <property type="term" value="P:regulation of proteasomal protein catabolic process"/>
    <property type="evidence" value="ECO:0007669"/>
    <property type="project" value="TreeGrafter"/>
</dbReference>
<keyword evidence="4" id="KW-0645">Protease</keyword>
<reference evidence="10" key="2">
    <citation type="submission" date="2019-10" db="EMBL/GenBank/DDBJ databases">
        <title>A de novo genome assembly of a pear dwarfing rootstock.</title>
        <authorList>
            <person name="Wang F."/>
            <person name="Wang J."/>
            <person name="Li S."/>
            <person name="Zhang Y."/>
            <person name="Fang M."/>
            <person name="Ma L."/>
            <person name="Zhao Y."/>
            <person name="Jiang S."/>
        </authorList>
    </citation>
    <scope>NUCLEOTIDE SEQUENCE [LARGE SCALE GENOMIC DNA]</scope>
</reference>
<dbReference type="Proteomes" id="UP000327157">
    <property type="component" value="Chromosome 13"/>
</dbReference>
<dbReference type="PANTHER" id="PTHR43982:SF1">
    <property type="entry name" value="UBIQUITIN CARBOXYL-TERMINAL HYDROLASE 14"/>
    <property type="match status" value="1"/>
</dbReference>
<protein>
    <recommendedName>
        <fullName evidence="3">ubiquitinyl hydrolase 1</fullName>
        <ecNumber evidence="3">3.4.19.12</ecNumber>
    </recommendedName>
</protein>
<dbReference type="GO" id="GO:0070628">
    <property type="term" value="F:proteasome binding"/>
    <property type="evidence" value="ECO:0007669"/>
    <property type="project" value="TreeGrafter"/>
</dbReference>
<comment type="catalytic activity">
    <reaction evidence="1">
        <text>Thiol-dependent hydrolysis of ester, thioester, amide, peptide and isopeptide bonds formed by the C-terminal Gly of ubiquitin (a 76-residue protein attached to proteins as an intracellular targeting signal).</text>
        <dbReference type="EC" id="3.4.19.12"/>
    </reaction>
</comment>
<evidence type="ECO:0000259" key="8">
    <source>
        <dbReference type="Pfam" id="PF00443"/>
    </source>
</evidence>
<evidence type="ECO:0000256" key="2">
    <source>
        <dbReference type="ARBA" id="ARBA00009085"/>
    </source>
</evidence>
<comment type="similarity">
    <text evidence="2">Belongs to the peptidase C19 family.</text>
</comment>
<dbReference type="EMBL" id="SMOL01000753">
    <property type="protein sequence ID" value="KAB2600231.1"/>
    <property type="molecule type" value="Genomic_DNA"/>
</dbReference>
<evidence type="ECO:0000256" key="4">
    <source>
        <dbReference type="ARBA" id="ARBA00022670"/>
    </source>
</evidence>
<dbReference type="PANTHER" id="PTHR43982">
    <property type="entry name" value="UBIQUITIN CARBOXYL-TERMINAL HYDROLASE"/>
    <property type="match status" value="1"/>
</dbReference>
<dbReference type="OrthoDB" id="333239at2759"/>
<dbReference type="PROSITE" id="PS00972">
    <property type="entry name" value="USP_1"/>
    <property type="match status" value="1"/>
</dbReference>
<dbReference type="InterPro" id="IPR038765">
    <property type="entry name" value="Papain-like_cys_pep_sf"/>
</dbReference>
<feature type="domain" description="Peptidase C19 ubiquitin carboxyl-terminal hydrolase" evidence="8">
    <location>
        <begin position="333"/>
        <end position="404"/>
    </location>
</feature>
<dbReference type="InterPro" id="IPR044635">
    <property type="entry name" value="UBP14-like"/>
</dbReference>
<evidence type="ECO:0000313" key="9">
    <source>
        <dbReference type="EMBL" id="KAB2600231.1"/>
    </source>
</evidence>
<dbReference type="Gene3D" id="3.90.70.10">
    <property type="entry name" value="Cysteine proteinases"/>
    <property type="match status" value="1"/>
</dbReference>
<dbReference type="AlphaFoldDB" id="A0A5N5FEF3"/>
<evidence type="ECO:0000256" key="6">
    <source>
        <dbReference type="ARBA" id="ARBA00022801"/>
    </source>
</evidence>
<dbReference type="InterPro" id="IPR018200">
    <property type="entry name" value="USP_CS"/>
</dbReference>